<dbReference type="NCBIfam" id="TIGR02833">
    <property type="entry name" value="spore_III_AB"/>
    <property type="match status" value="1"/>
</dbReference>
<dbReference type="Pfam" id="PF09548">
    <property type="entry name" value="Spore_III_AB"/>
    <property type="match status" value="1"/>
</dbReference>
<dbReference type="AlphaFoldDB" id="A0A937FFG1"/>
<comment type="caution">
    <text evidence="1">The sequence shown here is derived from an EMBL/GenBank/DDBJ whole genome shotgun (WGS) entry which is preliminary data.</text>
</comment>
<organism evidence="1 2">
    <name type="scientific">Clostridium paridis</name>
    <dbReference type="NCBI Taxonomy" id="2803863"/>
    <lineage>
        <taxon>Bacteria</taxon>
        <taxon>Bacillati</taxon>
        <taxon>Bacillota</taxon>
        <taxon>Clostridia</taxon>
        <taxon>Eubacteriales</taxon>
        <taxon>Clostridiaceae</taxon>
        <taxon>Clostridium</taxon>
    </lineage>
</organism>
<sequence length="172" mass="20167">MIRYVLFLGIFLCSTYLGFNFAQRYVKRYESLKILEKSIVYMENQILYVNTPLPETFEEISFKYTGEWRSFFSNIANDLKENNVEDVYVAFDNSLKTYKEQLCLRDEDENILLDFSKSLGESGVFGQEKIFKLVLSNMREQINEAKDLKNKNCKMYRCLGMSLGAAIVIFLI</sequence>
<evidence type="ECO:0000313" key="1">
    <source>
        <dbReference type="EMBL" id="MBL4931023.1"/>
    </source>
</evidence>
<reference evidence="1" key="1">
    <citation type="submission" date="2021-01" db="EMBL/GenBank/DDBJ databases">
        <title>Genome public.</title>
        <authorList>
            <person name="Liu C."/>
            <person name="Sun Q."/>
        </authorList>
    </citation>
    <scope>NUCLEOTIDE SEQUENCE</scope>
    <source>
        <strain evidence="1">YIM B02565</strain>
    </source>
</reference>
<keyword evidence="2" id="KW-1185">Reference proteome</keyword>
<dbReference type="EMBL" id="JAESWA010000017">
    <property type="protein sequence ID" value="MBL4931023.1"/>
    <property type="molecule type" value="Genomic_DNA"/>
</dbReference>
<accession>A0A937FFG1</accession>
<protein>
    <submittedName>
        <fullName evidence="1">Stage III sporulation protein AB</fullName>
    </submittedName>
</protein>
<dbReference type="InterPro" id="IPR014198">
    <property type="entry name" value="Spore_III_AB"/>
</dbReference>
<proteinExistence type="predicted"/>
<dbReference type="RefSeq" id="WP_202766397.1">
    <property type="nucleotide sequence ID" value="NZ_JAESWA010000017.1"/>
</dbReference>
<dbReference type="Proteomes" id="UP000623681">
    <property type="component" value="Unassembled WGS sequence"/>
</dbReference>
<evidence type="ECO:0000313" key="2">
    <source>
        <dbReference type="Proteomes" id="UP000623681"/>
    </source>
</evidence>
<dbReference type="PIRSF" id="PIRSF021435">
    <property type="entry name" value="SpoIIIAB"/>
    <property type="match status" value="1"/>
</dbReference>
<gene>
    <name evidence="1" type="primary">spoIIIAB</name>
    <name evidence="1" type="ORF">JK634_04335</name>
</gene>
<name>A0A937FFG1_9CLOT</name>